<evidence type="ECO:0000256" key="10">
    <source>
        <dbReference type="RuleBase" id="RU361156"/>
    </source>
</evidence>
<dbReference type="Gene3D" id="3.40.50.11320">
    <property type="match status" value="1"/>
</dbReference>
<dbReference type="GO" id="GO:0009742">
    <property type="term" value="P:brassinosteroid mediated signaling pathway"/>
    <property type="evidence" value="ECO:0007669"/>
    <property type="project" value="TreeGrafter"/>
</dbReference>
<dbReference type="AlphaFoldDB" id="V4LR98"/>
<dbReference type="eggNOG" id="KOG1282">
    <property type="taxonomic scope" value="Eukaryota"/>
</dbReference>
<dbReference type="PROSITE" id="PS00560">
    <property type="entry name" value="CARBOXYPEPT_SER_HIS"/>
    <property type="match status" value="1"/>
</dbReference>
<accession>V4LR98</accession>
<evidence type="ECO:0000256" key="3">
    <source>
        <dbReference type="ARBA" id="ARBA00022525"/>
    </source>
</evidence>
<evidence type="ECO:0000256" key="4">
    <source>
        <dbReference type="ARBA" id="ARBA00022645"/>
    </source>
</evidence>
<dbReference type="Proteomes" id="UP000030689">
    <property type="component" value="Unassembled WGS sequence"/>
</dbReference>
<keyword evidence="6" id="KW-0732">Signal</keyword>
<dbReference type="GO" id="GO:0005615">
    <property type="term" value="C:extracellular space"/>
    <property type="evidence" value="ECO:0007669"/>
    <property type="project" value="TreeGrafter"/>
</dbReference>
<dbReference type="PROSITE" id="PS00131">
    <property type="entry name" value="CARBOXYPEPT_SER_SER"/>
    <property type="match status" value="1"/>
</dbReference>
<dbReference type="InterPro" id="IPR018202">
    <property type="entry name" value="Ser_caboxypep_ser_AS"/>
</dbReference>
<keyword evidence="4 10" id="KW-0121">Carboxypeptidase</keyword>
<keyword evidence="8" id="KW-1015">Disulfide bond</keyword>
<dbReference type="EMBL" id="KI517426">
    <property type="protein sequence ID" value="ESQ46349.1"/>
    <property type="molecule type" value="Genomic_DNA"/>
</dbReference>
<evidence type="ECO:0000313" key="11">
    <source>
        <dbReference type="EMBL" id="ESQ46349.1"/>
    </source>
</evidence>
<dbReference type="OMA" id="FTKECNS"/>
<dbReference type="KEGG" id="eus:EUTSA_v10000274mg"/>
<dbReference type="InterPro" id="IPR029058">
    <property type="entry name" value="AB_hydrolase_fold"/>
</dbReference>
<dbReference type="PANTHER" id="PTHR11802">
    <property type="entry name" value="SERINE PROTEASE FAMILY S10 SERINE CARBOXYPEPTIDASE"/>
    <property type="match status" value="1"/>
</dbReference>
<dbReference type="Gene3D" id="6.10.250.940">
    <property type="match status" value="1"/>
</dbReference>
<evidence type="ECO:0000256" key="2">
    <source>
        <dbReference type="ARBA" id="ARBA00009431"/>
    </source>
</evidence>
<dbReference type="InterPro" id="IPR033124">
    <property type="entry name" value="Ser_caboxypep_his_AS"/>
</dbReference>
<evidence type="ECO:0000256" key="5">
    <source>
        <dbReference type="ARBA" id="ARBA00022670"/>
    </source>
</evidence>
<dbReference type="GO" id="GO:0004185">
    <property type="term" value="F:serine-type carboxypeptidase activity"/>
    <property type="evidence" value="ECO:0007669"/>
    <property type="project" value="UniProtKB-UniRule"/>
</dbReference>
<dbReference type="EC" id="3.4.16.-" evidence="10"/>
<name>V4LR98_EUTSA</name>
<protein>
    <recommendedName>
        <fullName evidence="10">Carboxypeptidase</fullName>
        <ecNumber evidence="10">3.4.16.-</ecNumber>
    </recommendedName>
</protein>
<keyword evidence="9" id="KW-0325">Glycoprotein</keyword>
<keyword evidence="3" id="KW-0964">Secreted</keyword>
<keyword evidence="5 10" id="KW-0645">Protease</keyword>
<dbReference type="Gene3D" id="3.40.50.1820">
    <property type="entry name" value="alpha/beta hydrolase"/>
    <property type="match status" value="1"/>
</dbReference>
<dbReference type="FunFam" id="3.40.50.12670:FF:000002">
    <property type="entry name" value="Carboxypeptidase"/>
    <property type="match status" value="1"/>
</dbReference>
<dbReference type="STRING" id="72664.V4LR98"/>
<evidence type="ECO:0000256" key="1">
    <source>
        <dbReference type="ARBA" id="ARBA00004613"/>
    </source>
</evidence>
<comment type="subcellular location">
    <subcellularLocation>
        <location evidence="1">Secreted</location>
    </subcellularLocation>
</comment>
<dbReference type="Gramene" id="ESQ46349">
    <property type="protein sequence ID" value="ESQ46349"/>
    <property type="gene ID" value="EUTSA_v10000274mg"/>
</dbReference>
<evidence type="ECO:0000256" key="7">
    <source>
        <dbReference type="ARBA" id="ARBA00022801"/>
    </source>
</evidence>
<evidence type="ECO:0000256" key="6">
    <source>
        <dbReference type="ARBA" id="ARBA00022729"/>
    </source>
</evidence>
<gene>
    <name evidence="11" type="ORF">EUTSA_v10000274mg</name>
</gene>
<reference evidence="11 12" key="1">
    <citation type="journal article" date="2013" name="Front. Plant Sci.">
        <title>The Reference Genome of the Halophytic Plant Eutrema salsugineum.</title>
        <authorList>
            <person name="Yang R."/>
            <person name="Jarvis D.E."/>
            <person name="Chen H."/>
            <person name="Beilstein M.A."/>
            <person name="Grimwood J."/>
            <person name="Jenkins J."/>
            <person name="Shu S."/>
            <person name="Prochnik S."/>
            <person name="Xin M."/>
            <person name="Ma C."/>
            <person name="Schmutz J."/>
            <person name="Wing R.A."/>
            <person name="Mitchell-Olds T."/>
            <person name="Schumaker K.S."/>
            <person name="Wang X."/>
        </authorList>
    </citation>
    <scope>NUCLEOTIDE SEQUENCE [LARGE SCALE GENOMIC DNA]</scope>
</reference>
<dbReference type="SUPFAM" id="SSF53474">
    <property type="entry name" value="alpha/beta-Hydrolases"/>
    <property type="match status" value="1"/>
</dbReference>
<evidence type="ECO:0000256" key="9">
    <source>
        <dbReference type="ARBA" id="ARBA00023180"/>
    </source>
</evidence>
<dbReference type="InterPro" id="IPR001563">
    <property type="entry name" value="Peptidase_S10"/>
</dbReference>
<dbReference type="Pfam" id="PF00450">
    <property type="entry name" value="Peptidase_S10"/>
    <property type="match status" value="1"/>
</dbReference>
<sequence length="290" mass="33383">MSRFPQYQYRDFYIAGESYAGHYVPQLAKKIHEYNKACNKPIINLKGFMVGNPEMDKTNDKLGTITYWWSHAMISDASYNSILKNCNFTAERFTKECDSTIYDAAADFGDIDQYSIYTPKCVPKFIGNKQTHKTLLPKPILDEYDPCTESYAEIYYNRPEVQRAMHANRTAIPYKWTACSWNWRDSDNSMLPVYKELMEAGLRIWVFSGDTDSVIPVTATRFSLSKLNLPVKTRWYPWYSGNQVGGRTEVYEGLTFVTVRGAGHEVPLFKPQSSLILLRSFLAGKELPRS</sequence>
<keyword evidence="7 10" id="KW-0378">Hydrolase</keyword>
<evidence type="ECO:0000313" key="12">
    <source>
        <dbReference type="Proteomes" id="UP000030689"/>
    </source>
</evidence>
<proteinExistence type="inferred from homology"/>
<dbReference type="FunFam" id="3.40.50.11320:FF:000002">
    <property type="entry name" value="Carboxypeptidase"/>
    <property type="match status" value="1"/>
</dbReference>
<comment type="similarity">
    <text evidence="2 10">Belongs to the peptidase S10 family.</text>
</comment>
<dbReference type="GO" id="GO:0006508">
    <property type="term" value="P:proteolysis"/>
    <property type="evidence" value="ECO:0007669"/>
    <property type="project" value="UniProtKB-KW"/>
</dbReference>
<dbReference type="PANTHER" id="PTHR11802:SF298">
    <property type="entry name" value="SERINE CARBOXYPEPTIDASE-LIKE 22-RELATED"/>
    <property type="match status" value="1"/>
</dbReference>
<organism evidence="11 12">
    <name type="scientific">Eutrema salsugineum</name>
    <name type="common">Saltwater cress</name>
    <name type="synonym">Sisymbrium salsugineum</name>
    <dbReference type="NCBI Taxonomy" id="72664"/>
    <lineage>
        <taxon>Eukaryota</taxon>
        <taxon>Viridiplantae</taxon>
        <taxon>Streptophyta</taxon>
        <taxon>Embryophyta</taxon>
        <taxon>Tracheophyta</taxon>
        <taxon>Spermatophyta</taxon>
        <taxon>Magnoliopsida</taxon>
        <taxon>eudicotyledons</taxon>
        <taxon>Gunneridae</taxon>
        <taxon>Pentapetalae</taxon>
        <taxon>rosids</taxon>
        <taxon>malvids</taxon>
        <taxon>Brassicales</taxon>
        <taxon>Brassicaceae</taxon>
        <taxon>Eutremeae</taxon>
        <taxon>Eutrema</taxon>
    </lineage>
</organism>
<evidence type="ECO:0000256" key="8">
    <source>
        <dbReference type="ARBA" id="ARBA00023157"/>
    </source>
</evidence>
<keyword evidence="12" id="KW-1185">Reference proteome</keyword>